<protein>
    <submittedName>
        <fullName evidence="2">HET-domain-containing protein</fullName>
    </submittedName>
</protein>
<keyword evidence="3" id="KW-1185">Reference proteome</keyword>
<dbReference type="Proteomes" id="UP000240883">
    <property type="component" value="Unassembled WGS sequence"/>
</dbReference>
<dbReference type="InterPro" id="IPR010730">
    <property type="entry name" value="HET"/>
</dbReference>
<accession>A0A2T2NY82</accession>
<dbReference type="PANTHER" id="PTHR10622">
    <property type="entry name" value="HET DOMAIN-CONTAINING PROTEIN"/>
    <property type="match status" value="1"/>
</dbReference>
<dbReference type="AlphaFoldDB" id="A0A2T2NY82"/>
<dbReference type="Pfam" id="PF06985">
    <property type="entry name" value="HET"/>
    <property type="match status" value="1"/>
</dbReference>
<dbReference type="EMBL" id="KZ678132">
    <property type="protein sequence ID" value="PSN70380.1"/>
    <property type="molecule type" value="Genomic_DNA"/>
</dbReference>
<organism evidence="2 3">
    <name type="scientific">Corynespora cassiicola Philippines</name>
    <dbReference type="NCBI Taxonomy" id="1448308"/>
    <lineage>
        <taxon>Eukaryota</taxon>
        <taxon>Fungi</taxon>
        <taxon>Dikarya</taxon>
        <taxon>Ascomycota</taxon>
        <taxon>Pezizomycotina</taxon>
        <taxon>Dothideomycetes</taxon>
        <taxon>Pleosporomycetidae</taxon>
        <taxon>Pleosporales</taxon>
        <taxon>Corynesporascaceae</taxon>
        <taxon>Corynespora</taxon>
    </lineage>
</organism>
<dbReference type="OrthoDB" id="20872at2759"/>
<reference evidence="2 3" key="1">
    <citation type="journal article" date="2018" name="Front. Microbiol.">
        <title>Genome-Wide Analysis of Corynespora cassiicola Leaf Fall Disease Putative Effectors.</title>
        <authorList>
            <person name="Lopez D."/>
            <person name="Ribeiro S."/>
            <person name="Label P."/>
            <person name="Fumanal B."/>
            <person name="Venisse J.S."/>
            <person name="Kohler A."/>
            <person name="de Oliveira R.R."/>
            <person name="Labutti K."/>
            <person name="Lipzen A."/>
            <person name="Lail K."/>
            <person name="Bauer D."/>
            <person name="Ohm R.A."/>
            <person name="Barry K.W."/>
            <person name="Spatafora J."/>
            <person name="Grigoriev I.V."/>
            <person name="Martin F.M."/>
            <person name="Pujade-Renaud V."/>
        </authorList>
    </citation>
    <scope>NUCLEOTIDE SEQUENCE [LARGE SCALE GENOMIC DNA]</scope>
    <source>
        <strain evidence="2 3">Philippines</strain>
    </source>
</reference>
<evidence type="ECO:0000313" key="3">
    <source>
        <dbReference type="Proteomes" id="UP000240883"/>
    </source>
</evidence>
<dbReference type="PANTHER" id="PTHR10622:SF10">
    <property type="entry name" value="HET DOMAIN-CONTAINING PROTEIN"/>
    <property type="match status" value="1"/>
</dbReference>
<feature type="domain" description="Heterokaryon incompatibility" evidence="1">
    <location>
        <begin position="31"/>
        <end position="117"/>
    </location>
</feature>
<gene>
    <name evidence="2" type="ORF">BS50DRAFT_487537</name>
</gene>
<evidence type="ECO:0000259" key="1">
    <source>
        <dbReference type="Pfam" id="PF06985"/>
    </source>
</evidence>
<name>A0A2T2NY82_CORCC</name>
<proteinExistence type="predicted"/>
<evidence type="ECO:0000313" key="2">
    <source>
        <dbReference type="EMBL" id="PSN70380.1"/>
    </source>
</evidence>
<feature type="non-terminal residue" evidence="2">
    <location>
        <position position="253"/>
    </location>
</feature>
<sequence>MRLLHSKGDAWSEDPLEITLREFIGTDIPRYMILSHRWREEEILFSHMSNADKSTARNRTGFVKLEESCRIALQMGLEYVWIDTCCIDKSSSAELSEAINSMYAYYAKSEICFAYLDDVPYYPEDDLPLLNSVWFSRGWTLQELIAPEEIYFYSAGWKKLGSKYSTRKSLIIASGVVEEVLLDPNSLKEFSVAEKMSWAADRVTTRPEDQAYSLMGIFDVNMPPLYGEGREKAFRRLQLEIMNTTLDYTLFAW</sequence>
<dbReference type="STRING" id="1448308.A0A2T2NY82"/>